<organism evidence="1 2">
    <name type="scientific">Leucobacter viscericola</name>
    <dbReference type="NCBI Taxonomy" id="2714935"/>
    <lineage>
        <taxon>Bacteria</taxon>
        <taxon>Bacillati</taxon>
        <taxon>Actinomycetota</taxon>
        <taxon>Actinomycetes</taxon>
        <taxon>Micrococcales</taxon>
        <taxon>Microbacteriaceae</taxon>
        <taxon>Leucobacter</taxon>
    </lineage>
</organism>
<dbReference type="EMBL" id="CP049863">
    <property type="protein sequence ID" value="QIK64863.1"/>
    <property type="molecule type" value="Genomic_DNA"/>
</dbReference>
<accession>A0A6G7XJZ0</accession>
<reference evidence="1 2" key="1">
    <citation type="submission" date="2020-03" db="EMBL/GenBank/DDBJ databases">
        <title>Leucobacter sp. nov., isolated from beetles.</title>
        <authorList>
            <person name="Hyun D.-W."/>
            <person name="Bae J.-W."/>
        </authorList>
    </citation>
    <scope>NUCLEOTIDE SEQUENCE [LARGE SCALE GENOMIC DNA]</scope>
    <source>
        <strain evidence="1 2">HDW9C</strain>
    </source>
</reference>
<dbReference type="AlphaFoldDB" id="A0A6G7XJZ0"/>
<dbReference type="InterPro" id="IPR043857">
    <property type="entry name" value="DUF5819"/>
</dbReference>
<protein>
    <submittedName>
        <fullName evidence="1">Uncharacterized protein</fullName>
    </submittedName>
</protein>
<evidence type="ECO:0000313" key="2">
    <source>
        <dbReference type="Proteomes" id="UP000502677"/>
    </source>
</evidence>
<dbReference type="Pfam" id="PF19136">
    <property type="entry name" value="DUF5819"/>
    <property type="match status" value="1"/>
</dbReference>
<dbReference type="Proteomes" id="UP000502677">
    <property type="component" value="Chromosome"/>
</dbReference>
<keyword evidence="2" id="KW-1185">Reference proteome</keyword>
<dbReference type="KEGG" id="lvi:G7068_12330"/>
<proteinExistence type="predicted"/>
<gene>
    <name evidence="1" type="ORF">G7068_12330</name>
</gene>
<name>A0A6G7XJZ0_9MICO</name>
<sequence>MRVVAVLVLVFTAWHLFASFLWIAPVTPLRELVPGNMLSSYMIPMFGQSWSVFAPAPINGDFSLKVRAQVEQNGELVETDWVDAAQIEVHAMHTHNLFPPRASTAGLQQASALKNAWDDLAGDQQALVAEDFVQDDTAGERLSYLLTEDDPNFVGSTYYTIEHRTAAYATQVARAVWGDGVKEIQFQASRQNVIPFEQRHDPDAVRPPVQIVQTGWRVPVVLHGQSDVRFAEVFTPMYNSYEETSK</sequence>
<evidence type="ECO:0000313" key="1">
    <source>
        <dbReference type="EMBL" id="QIK64863.1"/>
    </source>
</evidence>